<evidence type="ECO:0000313" key="4">
    <source>
        <dbReference type="Proteomes" id="UP001240697"/>
    </source>
</evidence>
<gene>
    <name evidence="3" type="ORF">QMY55_09855</name>
</gene>
<reference evidence="3 4" key="1">
    <citation type="submission" date="2023-05" db="EMBL/GenBank/DDBJ databases">
        <authorList>
            <person name="Yin Y."/>
            <person name="Lu Z."/>
        </authorList>
    </citation>
    <scope>NUCLEOTIDE SEQUENCE [LARGE SCALE GENOMIC DNA]</scope>
    <source>
        <strain evidence="3 4">ZM22</strain>
    </source>
</reference>
<comment type="similarity">
    <text evidence="1">Belongs to the UPF0065 (bug) family.</text>
</comment>
<feature type="chain" id="PRO_5046644652" evidence="2">
    <location>
        <begin position="39"/>
        <end position="345"/>
    </location>
</feature>
<dbReference type="EMBL" id="CP125947">
    <property type="protein sequence ID" value="WHS67390.1"/>
    <property type="molecule type" value="Genomic_DNA"/>
</dbReference>
<sequence length="345" mass="36128">MSARTLHPLLSKVAGWGRARACLTALALAMGSMQAAQAAESAYPQRPVRLVVPFTPGGSTDIVARVIADAMHSSLGQPVVVDNRSGASGLIGAEYVAHALPDGYTLGLGTISTLVVNPIMLPQTARLDPAKAFVPVVALASIPSVFSVHPDLGVRNYSQLVALARSKPDLLNIGSAGMGSIGHLIADRINTDLKIKLHHIPYKGQGPVVSSALSGETQVLSDQYPSSAPHVASGRLIPFAVAAQERLPNLSQVPTFKELGHPGLNHLAITWFGIVAPTGTPAPVLQKLNAAANAALREPAVQERLQSLGVQALGGSPQRLIEMMEETSQAVRETVQEQGLRPTGR</sequence>
<dbReference type="Proteomes" id="UP001240697">
    <property type="component" value="Chromosome"/>
</dbReference>
<keyword evidence="2" id="KW-0732">Signal</keyword>
<dbReference type="SUPFAM" id="SSF53850">
    <property type="entry name" value="Periplasmic binding protein-like II"/>
    <property type="match status" value="1"/>
</dbReference>
<dbReference type="InterPro" id="IPR005064">
    <property type="entry name" value="BUG"/>
</dbReference>
<dbReference type="CDD" id="cd07012">
    <property type="entry name" value="PBP2_Bug_TTT"/>
    <property type="match status" value="1"/>
</dbReference>
<dbReference type="Gene3D" id="3.40.190.10">
    <property type="entry name" value="Periplasmic binding protein-like II"/>
    <property type="match status" value="1"/>
</dbReference>
<dbReference type="Gene3D" id="3.40.190.150">
    <property type="entry name" value="Bordetella uptake gene, domain 1"/>
    <property type="match status" value="1"/>
</dbReference>
<evidence type="ECO:0000256" key="1">
    <source>
        <dbReference type="ARBA" id="ARBA00006987"/>
    </source>
</evidence>
<dbReference type="PANTHER" id="PTHR42928:SF5">
    <property type="entry name" value="BLR1237 PROTEIN"/>
    <property type="match status" value="1"/>
</dbReference>
<dbReference type="PIRSF" id="PIRSF017082">
    <property type="entry name" value="YflP"/>
    <property type="match status" value="1"/>
</dbReference>
<evidence type="ECO:0000256" key="2">
    <source>
        <dbReference type="SAM" id="SignalP"/>
    </source>
</evidence>
<evidence type="ECO:0000313" key="3">
    <source>
        <dbReference type="EMBL" id="WHS67390.1"/>
    </source>
</evidence>
<dbReference type="RefSeq" id="WP_283488425.1">
    <property type="nucleotide sequence ID" value="NZ_CP125947.1"/>
</dbReference>
<dbReference type="PANTHER" id="PTHR42928">
    <property type="entry name" value="TRICARBOXYLATE-BINDING PROTEIN"/>
    <property type="match status" value="1"/>
</dbReference>
<name>A0ABY8SWG6_9BURK</name>
<feature type="signal peptide" evidence="2">
    <location>
        <begin position="1"/>
        <end position="38"/>
    </location>
</feature>
<organism evidence="3 4">
    <name type="scientific">Comamonas resistens</name>
    <dbReference type="NCBI Taxonomy" id="3046670"/>
    <lineage>
        <taxon>Bacteria</taxon>
        <taxon>Pseudomonadati</taxon>
        <taxon>Pseudomonadota</taxon>
        <taxon>Betaproteobacteria</taxon>
        <taxon>Burkholderiales</taxon>
        <taxon>Comamonadaceae</taxon>
        <taxon>Comamonas</taxon>
    </lineage>
</organism>
<dbReference type="InterPro" id="IPR042100">
    <property type="entry name" value="Bug_dom1"/>
</dbReference>
<protein>
    <submittedName>
        <fullName evidence="3">Tripartite tricarboxylate transporter substrate binding protein</fullName>
    </submittedName>
</protein>
<proteinExistence type="inferred from homology"/>
<accession>A0ABY8SWG6</accession>
<keyword evidence="4" id="KW-1185">Reference proteome</keyword>
<dbReference type="Pfam" id="PF03401">
    <property type="entry name" value="TctC"/>
    <property type="match status" value="1"/>
</dbReference>